<protein>
    <submittedName>
        <fullName evidence="3">Uncharacterized protein</fullName>
    </submittedName>
</protein>
<keyword evidence="2" id="KW-0732">Signal</keyword>
<dbReference type="EMBL" id="CAKOFQ010006815">
    <property type="protein sequence ID" value="CAH1973868.1"/>
    <property type="molecule type" value="Genomic_DNA"/>
</dbReference>
<feature type="compositionally biased region" description="Polar residues" evidence="1">
    <location>
        <begin position="142"/>
        <end position="166"/>
    </location>
</feature>
<organism evidence="3 4">
    <name type="scientific">Acanthoscelides obtectus</name>
    <name type="common">Bean weevil</name>
    <name type="synonym">Bruchus obtectus</name>
    <dbReference type="NCBI Taxonomy" id="200917"/>
    <lineage>
        <taxon>Eukaryota</taxon>
        <taxon>Metazoa</taxon>
        <taxon>Ecdysozoa</taxon>
        <taxon>Arthropoda</taxon>
        <taxon>Hexapoda</taxon>
        <taxon>Insecta</taxon>
        <taxon>Pterygota</taxon>
        <taxon>Neoptera</taxon>
        <taxon>Endopterygota</taxon>
        <taxon>Coleoptera</taxon>
        <taxon>Polyphaga</taxon>
        <taxon>Cucujiformia</taxon>
        <taxon>Chrysomeloidea</taxon>
        <taxon>Chrysomelidae</taxon>
        <taxon>Bruchinae</taxon>
        <taxon>Bruchini</taxon>
        <taxon>Acanthoscelides</taxon>
    </lineage>
</organism>
<evidence type="ECO:0000256" key="1">
    <source>
        <dbReference type="SAM" id="MobiDB-lite"/>
    </source>
</evidence>
<name>A0A9P0KGP3_ACAOB</name>
<evidence type="ECO:0000313" key="4">
    <source>
        <dbReference type="Proteomes" id="UP001152888"/>
    </source>
</evidence>
<dbReference type="AlphaFoldDB" id="A0A9P0KGP3"/>
<reference evidence="3" key="1">
    <citation type="submission" date="2022-03" db="EMBL/GenBank/DDBJ databases">
        <authorList>
            <person name="Sayadi A."/>
        </authorList>
    </citation>
    <scope>NUCLEOTIDE SEQUENCE</scope>
</reference>
<comment type="caution">
    <text evidence="3">The sequence shown here is derived from an EMBL/GenBank/DDBJ whole genome shotgun (WGS) entry which is preliminary data.</text>
</comment>
<dbReference type="Proteomes" id="UP001152888">
    <property type="component" value="Unassembled WGS sequence"/>
</dbReference>
<feature type="chain" id="PRO_5040360857" evidence="2">
    <location>
        <begin position="18"/>
        <end position="198"/>
    </location>
</feature>
<proteinExistence type="predicted"/>
<gene>
    <name evidence="3" type="ORF">ACAOBT_LOCUS10783</name>
</gene>
<feature type="signal peptide" evidence="2">
    <location>
        <begin position="1"/>
        <end position="17"/>
    </location>
</feature>
<accession>A0A9P0KGP3</accession>
<evidence type="ECO:0000256" key="2">
    <source>
        <dbReference type="SAM" id="SignalP"/>
    </source>
</evidence>
<dbReference type="OrthoDB" id="6612236at2759"/>
<feature type="compositionally biased region" description="Polar residues" evidence="1">
    <location>
        <begin position="105"/>
        <end position="122"/>
    </location>
</feature>
<keyword evidence="4" id="KW-1185">Reference proteome</keyword>
<feature type="region of interest" description="Disordered" evidence="1">
    <location>
        <begin position="101"/>
        <end position="170"/>
    </location>
</feature>
<evidence type="ECO:0000313" key="3">
    <source>
        <dbReference type="EMBL" id="CAH1973868.1"/>
    </source>
</evidence>
<sequence>MEKKLLFCAMLVSWVYAQRPSYAGTSVKGVPELASRFKDPADVNVVNRVGVDDVNAVTEPIPVDARGDVKLVQRVNTWPKENRPFWVLNADQIERHRNTRPGWGLQQQQATGNNLEVNQEQRGTFVPDQRREATLETDQTEADSNQQQRRIQPDQISSRSGASSRNLGAGYGRRDRALFTPEEVLWDARESRLRNRNY</sequence>